<comment type="caution">
    <text evidence="2">The sequence shown here is derived from an EMBL/GenBank/DDBJ whole genome shotgun (WGS) entry which is preliminary data.</text>
</comment>
<reference evidence="2 3" key="1">
    <citation type="submission" date="2013-01" db="EMBL/GenBank/DDBJ databases">
        <authorList>
            <person name="Harkins D.M."/>
            <person name="Durkin A.S."/>
            <person name="Brinkac L.M."/>
            <person name="Haft D.H."/>
            <person name="Selengut J.D."/>
            <person name="Sanka R."/>
            <person name="DePew J."/>
            <person name="Purushe J."/>
            <person name="Hartskeerl R.A."/>
            <person name="Ahmed A."/>
            <person name="van der Linden H."/>
            <person name="Goris M.G.A."/>
            <person name="Vinetz J.M."/>
            <person name="Sutton G.G."/>
            <person name="Nierman W.C."/>
            <person name="Fouts D.E."/>
        </authorList>
    </citation>
    <scope>NUCLEOTIDE SEQUENCE [LARGE SCALE GENOMIC DNA]</scope>
    <source>
        <strain evidence="2 3">Brem 328</strain>
    </source>
</reference>
<keyword evidence="1" id="KW-0812">Transmembrane</keyword>
<evidence type="ECO:0000313" key="3">
    <source>
        <dbReference type="Proteomes" id="UP000012166"/>
    </source>
</evidence>
<dbReference type="EMBL" id="AHMS02000005">
    <property type="protein sequence ID" value="EMN19252.1"/>
    <property type="molecule type" value="Genomic_DNA"/>
</dbReference>
<organism evidence="2 3">
    <name type="scientific">Leptospira borgpetersenii str. Brem 328</name>
    <dbReference type="NCBI Taxonomy" id="1049780"/>
    <lineage>
        <taxon>Bacteria</taxon>
        <taxon>Pseudomonadati</taxon>
        <taxon>Spirochaetota</taxon>
        <taxon>Spirochaetia</taxon>
        <taxon>Leptospirales</taxon>
        <taxon>Leptospiraceae</taxon>
        <taxon>Leptospira</taxon>
    </lineage>
</organism>
<dbReference type="AlphaFoldDB" id="A0ABC9SNN6"/>
<evidence type="ECO:0000313" key="2">
    <source>
        <dbReference type="EMBL" id="EMN19252.1"/>
    </source>
</evidence>
<keyword evidence="1" id="KW-0472">Membrane</keyword>
<evidence type="ECO:0000256" key="1">
    <source>
        <dbReference type="SAM" id="Phobius"/>
    </source>
</evidence>
<evidence type="ECO:0008006" key="4">
    <source>
        <dbReference type="Google" id="ProtNLM"/>
    </source>
</evidence>
<gene>
    <name evidence="2" type="ORF">LEP1GSC056_1980</name>
</gene>
<proteinExistence type="predicted"/>
<sequence>MDERMQRCRNKIGFSLTAFILAFSFLSISILSSSNSPGKFHPHKKTINGVESEYKEPVQLGEEFEFLLGSLSLTHKNIPFVFKGKITSLQDRFQFHFCNIQTLNLSNLPPPSLV</sequence>
<name>A0ABC9SNN6_LEPBO</name>
<accession>A0ABC9SNN6</accession>
<keyword evidence="1" id="KW-1133">Transmembrane helix</keyword>
<protein>
    <recommendedName>
        <fullName evidence="4">Hexosyltransferase</fullName>
    </recommendedName>
</protein>
<dbReference type="Proteomes" id="UP000012166">
    <property type="component" value="Unassembled WGS sequence"/>
</dbReference>
<feature type="transmembrane region" description="Helical" evidence="1">
    <location>
        <begin position="12"/>
        <end position="31"/>
    </location>
</feature>